<proteinExistence type="predicted"/>
<organism evidence="2 3">
    <name type="scientific">Vairimorpha apis BRL 01</name>
    <dbReference type="NCBI Taxonomy" id="1037528"/>
    <lineage>
        <taxon>Eukaryota</taxon>
        <taxon>Fungi</taxon>
        <taxon>Fungi incertae sedis</taxon>
        <taxon>Microsporidia</taxon>
        <taxon>Nosematidae</taxon>
        <taxon>Vairimorpha</taxon>
    </lineage>
</organism>
<accession>T0KZX4</accession>
<dbReference type="Proteomes" id="UP000053780">
    <property type="component" value="Unassembled WGS sequence"/>
</dbReference>
<feature type="region of interest" description="Disordered" evidence="1">
    <location>
        <begin position="57"/>
        <end position="135"/>
    </location>
</feature>
<feature type="compositionally biased region" description="Basic and acidic residues" evidence="1">
    <location>
        <begin position="60"/>
        <end position="81"/>
    </location>
</feature>
<dbReference type="EMBL" id="KE647232">
    <property type="protein sequence ID" value="EQB60832.1"/>
    <property type="molecule type" value="Genomic_DNA"/>
</dbReference>
<dbReference type="VEuPathDB" id="MicrosporidiaDB:NAPIS_ORF01617"/>
<reference evidence="2 3" key="1">
    <citation type="journal article" date="2013" name="BMC Genomics">
        <title>Genome sequencing and comparative genomics of honey bee microsporidia, Nosema apis reveal novel insights into host-parasite interactions.</title>
        <authorList>
            <person name="Chen Yp."/>
            <person name="Pettis J.S."/>
            <person name="Zhao Y."/>
            <person name="Liu X."/>
            <person name="Tallon L.J."/>
            <person name="Sadzewicz L.D."/>
            <person name="Li R."/>
            <person name="Zheng H."/>
            <person name="Huang S."/>
            <person name="Zhang X."/>
            <person name="Hamilton M.C."/>
            <person name="Pernal S.F."/>
            <person name="Melathopoulos A.P."/>
            <person name="Yan X."/>
            <person name="Evans J.D."/>
        </authorList>
    </citation>
    <scope>NUCLEOTIDE SEQUENCE [LARGE SCALE GENOMIC DNA]</scope>
    <source>
        <strain evidence="2 3">BRL 01</strain>
    </source>
</reference>
<keyword evidence="3" id="KW-1185">Reference proteome</keyword>
<dbReference type="AlphaFoldDB" id="T0KZX4"/>
<gene>
    <name evidence="2" type="ORF">NAPIS_ORF01617</name>
</gene>
<evidence type="ECO:0000313" key="2">
    <source>
        <dbReference type="EMBL" id="EQB60832.1"/>
    </source>
</evidence>
<name>T0KZX4_9MICR</name>
<protein>
    <submittedName>
        <fullName evidence="2">Uncharacterized protein</fullName>
    </submittedName>
</protein>
<dbReference type="HOGENOM" id="CLU_1103064_0_0_1"/>
<evidence type="ECO:0000313" key="3">
    <source>
        <dbReference type="Proteomes" id="UP000053780"/>
    </source>
</evidence>
<evidence type="ECO:0000256" key="1">
    <source>
        <dbReference type="SAM" id="MobiDB-lite"/>
    </source>
</evidence>
<sequence>MLFFKFQHINKNNLKENFNTFSLEDIRRWYNNLSFVEFSEKPEQNQVVDEDVINENSEQNEDKDLSNKDSEQNLVIDKDTVNENSEQNEDKDLSNENSDQNLVIDKDTVNENSEQNEDKDLSNENSDQNLVLDKDTVNENLDNNEAIDKDIMMDYYFELVNPIKRKIDDIIEYEKWFKFEEHKKFYEGIKFLRNDKSITSNELCDNLNNLKISNNLSVSRYKKRALLHEKYKKRKTEDFYTNSKIQNIHHSY</sequence>